<evidence type="ECO:0000256" key="2">
    <source>
        <dbReference type="ARBA" id="ARBA00023315"/>
    </source>
</evidence>
<accession>A0A563VSC5</accession>
<dbReference type="Proteomes" id="UP000320055">
    <property type="component" value="Unassembled WGS sequence"/>
</dbReference>
<keyword evidence="5" id="KW-0687">Ribonucleoprotein</keyword>
<evidence type="ECO:0000313" key="5">
    <source>
        <dbReference type="EMBL" id="VEP14297.1"/>
    </source>
</evidence>
<dbReference type="Pfam" id="PF13302">
    <property type="entry name" value="Acetyltransf_3"/>
    <property type="match status" value="1"/>
</dbReference>
<dbReference type="RefSeq" id="WP_144872793.1">
    <property type="nucleotide sequence ID" value="NZ_LR213998.1"/>
</dbReference>
<reference evidence="5 6" key="1">
    <citation type="submission" date="2019-01" db="EMBL/GenBank/DDBJ databases">
        <authorList>
            <person name="Brito A."/>
        </authorList>
    </citation>
    <scope>NUCLEOTIDE SEQUENCE [LARGE SCALE GENOMIC DNA]</scope>
    <source>
        <strain evidence="5">1</strain>
    </source>
</reference>
<dbReference type="EMBL" id="CAACVJ010000174">
    <property type="protein sequence ID" value="VEP14297.1"/>
    <property type="molecule type" value="Genomic_DNA"/>
</dbReference>
<dbReference type="SUPFAM" id="SSF55729">
    <property type="entry name" value="Acyl-CoA N-acyltransferases (Nat)"/>
    <property type="match status" value="1"/>
</dbReference>
<organism evidence="5 6">
    <name type="scientific">Hyella patelloides LEGE 07179</name>
    <dbReference type="NCBI Taxonomy" id="945734"/>
    <lineage>
        <taxon>Bacteria</taxon>
        <taxon>Bacillati</taxon>
        <taxon>Cyanobacteriota</taxon>
        <taxon>Cyanophyceae</taxon>
        <taxon>Pleurocapsales</taxon>
        <taxon>Hyellaceae</taxon>
        <taxon>Hyella</taxon>
    </lineage>
</organism>
<protein>
    <submittedName>
        <fullName evidence="5">Acetyltransferase, ribosomal protein N-acetylase</fullName>
    </submittedName>
</protein>
<evidence type="ECO:0000313" key="6">
    <source>
        <dbReference type="Proteomes" id="UP000320055"/>
    </source>
</evidence>
<dbReference type="PANTHER" id="PTHR43792">
    <property type="entry name" value="GNAT FAMILY, PUTATIVE (AFU_ORTHOLOGUE AFUA_3G00765)-RELATED-RELATED"/>
    <property type="match status" value="1"/>
</dbReference>
<dbReference type="GO" id="GO:0016747">
    <property type="term" value="F:acyltransferase activity, transferring groups other than amino-acyl groups"/>
    <property type="evidence" value="ECO:0007669"/>
    <property type="project" value="InterPro"/>
</dbReference>
<gene>
    <name evidence="5" type="ORF">H1P_2550008</name>
</gene>
<dbReference type="InterPro" id="IPR000182">
    <property type="entry name" value="GNAT_dom"/>
</dbReference>
<evidence type="ECO:0000259" key="4">
    <source>
        <dbReference type="PROSITE" id="PS51186"/>
    </source>
</evidence>
<keyword evidence="5" id="KW-0689">Ribosomal protein</keyword>
<dbReference type="AlphaFoldDB" id="A0A563VSC5"/>
<dbReference type="OrthoDB" id="9785602at2"/>
<dbReference type="InterPro" id="IPR016181">
    <property type="entry name" value="Acyl_CoA_acyltransferase"/>
</dbReference>
<evidence type="ECO:0000256" key="3">
    <source>
        <dbReference type="ARBA" id="ARBA00038502"/>
    </source>
</evidence>
<dbReference type="PANTHER" id="PTHR43792:SF8">
    <property type="entry name" value="[RIBOSOMAL PROTEIN US5]-ALANINE N-ACETYLTRANSFERASE"/>
    <property type="match status" value="1"/>
</dbReference>
<keyword evidence="2" id="KW-0012">Acyltransferase</keyword>
<dbReference type="Gene3D" id="3.40.630.30">
    <property type="match status" value="1"/>
</dbReference>
<sequence length="185" mass="20974">MSLLPTLKTQRLILRPLSPNDAVSIQNLASDRQIADTTISIPHPYPDGEAERYISKQIAEQKTGHAVTFAIELKAESKLIGISELREIETEHCVAELSYWLAVTAWGKGYMSEALKPVLNFGFESLSLNKIYAYHMARNPASGKVLQKNGFQPEGLLRQRVRKWGKFEDVRLLSLLHQEWKSKDI</sequence>
<dbReference type="PROSITE" id="PS51186">
    <property type="entry name" value="GNAT"/>
    <property type="match status" value="1"/>
</dbReference>
<comment type="similarity">
    <text evidence="3">Belongs to the acetyltransferase family. RimJ subfamily.</text>
</comment>
<feature type="domain" description="N-acetyltransferase" evidence="4">
    <location>
        <begin position="12"/>
        <end position="174"/>
    </location>
</feature>
<evidence type="ECO:0000256" key="1">
    <source>
        <dbReference type="ARBA" id="ARBA00022679"/>
    </source>
</evidence>
<keyword evidence="1 5" id="KW-0808">Transferase</keyword>
<dbReference type="GO" id="GO:0005840">
    <property type="term" value="C:ribosome"/>
    <property type="evidence" value="ECO:0007669"/>
    <property type="project" value="UniProtKB-KW"/>
</dbReference>
<keyword evidence="6" id="KW-1185">Reference proteome</keyword>
<dbReference type="InterPro" id="IPR051531">
    <property type="entry name" value="N-acetyltransferase"/>
</dbReference>
<proteinExistence type="inferred from homology"/>
<name>A0A563VSC5_9CYAN</name>